<feature type="compositionally biased region" description="Polar residues" evidence="1">
    <location>
        <begin position="8"/>
        <end position="24"/>
    </location>
</feature>
<keyword evidence="3" id="KW-1185">Reference proteome</keyword>
<accession>A0ABN1QX62</accession>
<organism evidence="2 3">
    <name type="scientific">Actinocorallia libanotica</name>
    <dbReference type="NCBI Taxonomy" id="46162"/>
    <lineage>
        <taxon>Bacteria</taxon>
        <taxon>Bacillati</taxon>
        <taxon>Actinomycetota</taxon>
        <taxon>Actinomycetes</taxon>
        <taxon>Streptosporangiales</taxon>
        <taxon>Thermomonosporaceae</taxon>
        <taxon>Actinocorallia</taxon>
    </lineage>
</organism>
<protein>
    <submittedName>
        <fullName evidence="2">Uncharacterized protein</fullName>
    </submittedName>
</protein>
<dbReference type="EMBL" id="BAAAHH010000008">
    <property type="protein sequence ID" value="GAA0948641.1"/>
    <property type="molecule type" value="Genomic_DNA"/>
</dbReference>
<name>A0ABN1QX62_9ACTN</name>
<feature type="region of interest" description="Disordered" evidence="1">
    <location>
        <begin position="1"/>
        <end position="24"/>
    </location>
</feature>
<evidence type="ECO:0000313" key="3">
    <source>
        <dbReference type="Proteomes" id="UP001500665"/>
    </source>
</evidence>
<gene>
    <name evidence="2" type="ORF">GCM10009550_25210</name>
</gene>
<feature type="region of interest" description="Disordered" evidence="1">
    <location>
        <begin position="86"/>
        <end position="109"/>
    </location>
</feature>
<sequence>MKEGEQARVTQAARSTRKNQISMPKTITPGAAVVSTYFSRVSPFGGGRVLRRRRDARHGRGRRCDEHGPGPSFMRFTYVVSRIPFGTDKSGGAPGCYSPADTVRPRRPP</sequence>
<evidence type="ECO:0000256" key="1">
    <source>
        <dbReference type="SAM" id="MobiDB-lite"/>
    </source>
</evidence>
<proteinExistence type="predicted"/>
<dbReference type="Proteomes" id="UP001500665">
    <property type="component" value="Unassembled WGS sequence"/>
</dbReference>
<evidence type="ECO:0000313" key="2">
    <source>
        <dbReference type="EMBL" id="GAA0948641.1"/>
    </source>
</evidence>
<comment type="caution">
    <text evidence="2">The sequence shown here is derived from an EMBL/GenBank/DDBJ whole genome shotgun (WGS) entry which is preliminary data.</text>
</comment>
<reference evidence="2 3" key="1">
    <citation type="journal article" date="2019" name="Int. J. Syst. Evol. Microbiol.">
        <title>The Global Catalogue of Microorganisms (GCM) 10K type strain sequencing project: providing services to taxonomists for standard genome sequencing and annotation.</title>
        <authorList>
            <consortium name="The Broad Institute Genomics Platform"/>
            <consortium name="The Broad Institute Genome Sequencing Center for Infectious Disease"/>
            <person name="Wu L."/>
            <person name="Ma J."/>
        </authorList>
    </citation>
    <scope>NUCLEOTIDE SEQUENCE [LARGE SCALE GENOMIC DNA]</scope>
    <source>
        <strain evidence="2 3">JCM 10696</strain>
    </source>
</reference>